<gene>
    <name evidence="1" type="ORF">WKI68_37635</name>
</gene>
<name>A0ABU8UDN0_9ACTN</name>
<organism evidence="1 2">
    <name type="scientific">Streptomyces caledonius</name>
    <dbReference type="NCBI Taxonomy" id="3134107"/>
    <lineage>
        <taxon>Bacteria</taxon>
        <taxon>Bacillati</taxon>
        <taxon>Actinomycetota</taxon>
        <taxon>Actinomycetes</taxon>
        <taxon>Kitasatosporales</taxon>
        <taxon>Streptomycetaceae</taxon>
        <taxon>Streptomyces</taxon>
    </lineage>
</organism>
<dbReference type="Proteomes" id="UP001382904">
    <property type="component" value="Unassembled WGS sequence"/>
</dbReference>
<dbReference type="EMBL" id="JBBKAM010000003">
    <property type="protein sequence ID" value="MEJ8645399.1"/>
    <property type="molecule type" value="Genomic_DNA"/>
</dbReference>
<sequence length="155" mass="16225">MPSTTHWSACDGRACRPRAEALRAVCACGWRSAVHYPLDWDTIGDQPLYEADVDLAGPLADWTAHLSVVRDAAVPLPEPLAALLAEMTEQLTATAANVPLAALRAAGVLERIAARVGREAVGALCDDGMPAEAVATALGTTRSKALVLLVTAQDQ</sequence>
<proteinExistence type="predicted"/>
<evidence type="ECO:0000313" key="1">
    <source>
        <dbReference type="EMBL" id="MEJ8645399.1"/>
    </source>
</evidence>
<accession>A0ABU8UDN0</accession>
<evidence type="ECO:0000313" key="2">
    <source>
        <dbReference type="Proteomes" id="UP001382904"/>
    </source>
</evidence>
<reference evidence="1 2" key="1">
    <citation type="submission" date="2024-03" db="EMBL/GenBank/DDBJ databases">
        <title>Novel Streptomyces species of biotechnological and ecological value are a feature of Machair soil.</title>
        <authorList>
            <person name="Prole J.R."/>
            <person name="Goodfellow M."/>
            <person name="Allenby N."/>
            <person name="Ward A.C."/>
        </authorList>
    </citation>
    <scope>NUCLEOTIDE SEQUENCE [LARGE SCALE GENOMIC DNA]</scope>
    <source>
        <strain evidence="1 2">MS1.HAVA.3</strain>
    </source>
</reference>
<protein>
    <submittedName>
        <fullName evidence="1">Uncharacterized protein</fullName>
    </submittedName>
</protein>
<keyword evidence="2" id="KW-1185">Reference proteome</keyword>
<comment type="caution">
    <text evidence="1">The sequence shown here is derived from an EMBL/GenBank/DDBJ whole genome shotgun (WGS) entry which is preliminary data.</text>
</comment>